<protein>
    <submittedName>
        <fullName evidence="2">Uncharacterized protein</fullName>
    </submittedName>
</protein>
<dbReference type="OrthoDB" id="3649946at2759"/>
<dbReference type="RefSeq" id="XP_047769188.1">
    <property type="nucleotide sequence ID" value="XM_047912690.1"/>
</dbReference>
<keyword evidence="3" id="KW-1185">Reference proteome</keyword>
<reference evidence="2" key="2">
    <citation type="journal article" date="2022" name="Microb. Genom.">
        <title>A chromosome-scale genome assembly of the tomato pathogen Cladosporium fulvum reveals a compartmentalized genome architecture and the presence of a dispensable chromosome.</title>
        <authorList>
            <person name="Zaccaron A.Z."/>
            <person name="Chen L.H."/>
            <person name="Samaras A."/>
            <person name="Stergiopoulos I."/>
        </authorList>
    </citation>
    <scope>NUCLEOTIDE SEQUENCE</scope>
    <source>
        <strain evidence="2">Race5_Kim</strain>
    </source>
</reference>
<evidence type="ECO:0000313" key="3">
    <source>
        <dbReference type="Proteomes" id="UP000756132"/>
    </source>
</evidence>
<dbReference type="AlphaFoldDB" id="A0A9Q8UWE5"/>
<feature type="region of interest" description="Disordered" evidence="1">
    <location>
        <begin position="22"/>
        <end position="75"/>
    </location>
</feature>
<organism evidence="2 3">
    <name type="scientific">Passalora fulva</name>
    <name type="common">Tomato leaf mold</name>
    <name type="synonym">Cladosporium fulvum</name>
    <dbReference type="NCBI Taxonomy" id="5499"/>
    <lineage>
        <taxon>Eukaryota</taxon>
        <taxon>Fungi</taxon>
        <taxon>Dikarya</taxon>
        <taxon>Ascomycota</taxon>
        <taxon>Pezizomycotina</taxon>
        <taxon>Dothideomycetes</taxon>
        <taxon>Dothideomycetidae</taxon>
        <taxon>Mycosphaerellales</taxon>
        <taxon>Mycosphaerellaceae</taxon>
        <taxon>Fulvia</taxon>
    </lineage>
</organism>
<accession>A0A9Q8UWE5</accession>
<dbReference type="Proteomes" id="UP000756132">
    <property type="component" value="Chromosome 12"/>
</dbReference>
<dbReference type="GeneID" id="71993420"/>
<gene>
    <name evidence="2" type="ORF">CLAFUR5_13542</name>
</gene>
<sequence length="75" mass="8014">MPSTQAQSARDKSAAVMAALKRGDEEEANRIMGKNNNTQGQLVPPGPMKWIKRKLTGGKSSHGKEGQGHGVGWSK</sequence>
<evidence type="ECO:0000313" key="2">
    <source>
        <dbReference type="EMBL" id="UJO24822.1"/>
    </source>
</evidence>
<reference evidence="2" key="1">
    <citation type="submission" date="2021-12" db="EMBL/GenBank/DDBJ databases">
        <authorList>
            <person name="Zaccaron A."/>
            <person name="Stergiopoulos I."/>
        </authorList>
    </citation>
    <scope>NUCLEOTIDE SEQUENCE</scope>
    <source>
        <strain evidence="2">Race5_Kim</strain>
    </source>
</reference>
<dbReference type="EMBL" id="CP090174">
    <property type="protein sequence ID" value="UJO24822.1"/>
    <property type="molecule type" value="Genomic_DNA"/>
</dbReference>
<name>A0A9Q8UWE5_PASFU</name>
<evidence type="ECO:0000256" key="1">
    <source>
        <dbReference type="SAM" id="MobiDB-lite"/>
    </source>
</evidence>
<proteinExistence type="predicted"/>
<dbReference type="KEGG" id="ffu:CLAFUR5_13542"/>